<reference evidence="1" key="2">
    <citation type="journal article" date="2021" name="Genome Biol. Evol.">
        <title>Developing a high-quality reference genome for a parasitic bivalve with doubly uniparental inheritance (Bivalvia: Unionida).</title>
        <authorList>
            <person name="Smith C.H."/>
        </authorList>
    </citation>
    <scope>NUCLEOTIDE SEQUENCE</scope>
    <source>
        <strain evidence="1">CHS0354</strain>
        <tissue evidence="1">Mantle</tissue>
    </source>
</reference>
<gene>
    <name evidence="1" type="ORF">CHS0354_033098</name>
</gene>
<keyword evidence="2" id="KW-1185">Reference proteome</keyword>
<proteinExistence type="predicted"/>
<name>A0AAE0VMD8_9BIVA</name>
<sequence length="94" mass="11058">MWKETGSQCMALRCVKGDWIMVYSPEICGRRLGYYMWKETGWQCKESGSWCMTLRYVEGDWMAVQGIWITVYGFEICGRRLDGSARNLDHGEWL</sequence>
<dbReference type="EMBL" id="JAEAOA010001950">
    <property type="protein sequence ID" value="KAK3582167.1"/>
    <property type="molecule type" value="Genomic_DNA"/>
</dbReference>
<evidence type="ECO:0000313" key="1">
    <source>
        <dbReference type="EMBL" id="KAK3582167.1"/>
    </source>
</evidence>
<protein>
    <submittedName>
        <fullName evidence="1">Uncharacterized protein</fullName>
    </submittedName>
</protein>
<dbReference type="AlphaFoldDB" id="A0AAE0VMD8"/>
<accession>A0AAE0VMD8</accession>
<organism evidence="1 2">
    <name type="scientific">Potamilus streckersoni</name>
    <dbReference type="NCBI Taxonomy" id="2493646"/>
    <lineage>
        <taxon>Eukaryota</taxon>
        <taxon>Metazoa</taxon>
        <taxon>Spiralia</taxon>
        <taxon>Lophotrochozoa</taxon>
        <taxon>Mollusca</taxon>
        <taxon>Bivalvia</taxon>
        <taxon>Autobranchia</taxon>
        <taxon>Heteroconchia</taxon>
        <taxon>Palaeoheterodonta</taxon>
        <taxon>Unionida</taxon>
        <taxon>Unionoidea</taxon>
        <taxon>Unionidae</taxon>
        <taxon>Ambleminae</taxon>
        <taxon>Lampsilini</taxon>
        <taxon>Potamilus</taxon>
    </lineage>
</organism>
<evidence type="ECO:0000313" key="2">
    <source>
        <dbReference type="Proteomes" id="UP001195483"/>
    </source>
</evidence>
<reference evidence="1" key="1">
    <citation type="journal article" date="2021" name="Genome Biol. Evol.">
        <title>A High-Quality Reference Genome for a Parasitic Bivalve with Doubly Uniparental Inheritance (Bivalvia: Unionida).</title>
        <authorList>
            <person name="Smith C.H."/>
        </authorList>
    </citation>
    <scope>NUCLEOTIDE SEQUENCE</scope>
    <source>
        <strain evidence="1">CHS0354</strain>
    </source>
</reference>
<comment type="caution">
    <text evidence="1">The sequence shown here is derived from an EMBL/GenBank/DDBJ whole genome shotgun (WGS) entry which is preliminary data.</text>
</comment>
<reference evidence="1" key="3">
    <citation type="submission" date="2023-05" db="EMBL/GenBank/DDBJ databases">
        <authorList>
            <person name="Smith C.H."/>
        </authorList>
    </citation>
    <scope>NUCLEOTIDE SEQUENCE</scope>
    <source>
        <strain evidence="1">CHS0354</strain>
        <tissue evidence="1">Mantle</tissue>
    </source>
</reference>
<dbReference type="Proteomes" id="UP001195483">
    <property type="component" value="Unassembled WGS sequence"/>
</dbReference>